<dbReference type="SUPFAM" id="SSF53850">
    <property type="entry name" value="Periplasmic binding protein-like II"/>
    <property type="match status" value="1"/>
</dbReference>
<evidence type="ECO:0000256" key="1">
    <source>
        <dbReference type="ARBA" id="ARBA00009437"/>
    </source>
</evidence>
<gene>
    <name evidence="6" type="ORF">GCM10025778_00310</name>
</gene>
<proteinExistence type="inferred from homology"/>
<dbReference type="PANTHER" id="PTHR30346">
    <property type="entry name" value="TRANSCRIPTIONAL DUAL REGULATOR HCAR-RELATED"/>
    <property type="match status" value="1"/>
</dbReference>
<keyword evidence="2" id="KW-0805">Transcription regulation</keyword>
<feature type="domain" description="HTH lysR-type" evidence="5">
    <location>
        <begin position="2"/>
        <end position="59"/>
    </location>
</feature>
<accession>A0ABP9TG20</accession>
<keyword evidence="7" id="KW-1185">Reference proteome</keyword>
<evidence type="ECO:0000313" key="6">
    <source>
        <dbReference type="EMBL" id="GAA5225501.1"/>
    </source>
</evidence>
<dbReference type="Proteomes" id="UP001501257">
    <property type="component" value="Unassembled WGS sequence"/>
</dbReference>
<evidence type="ECO:0000259" key="5">
    <source>
        <dbReference type="PROSITE" id="PS50931"/>
    </source>
</evidence>
<keyword evidence="4" id="KW-0804">Transcription</keyword>
<evidence type="ECO:0000256" key="4">
    <source>
        <dbReference type="ARBA" id="ARBA00023163"/>
    </source>
</evidence>
<dbReference type="Pfam" id="PF00126">
    <property type="entry name" value="HTH_1"/>
    <property type="match status" value="1"/>
</dbReference>
<dbReference type="InterPro" id="IPR036388">
    <property type="entry name" value="WH-like_DNA-bd_sf"/>
</dbReference>
<dbReference type="RefSeq" id="WP_210101950.1">
    <property type="nucleotide sequence ID" value="NZ_BAABLK010000002.1"/>
</dbReference>
<dbReference type="InterPro" id="IPR005119">
    <property type="entry name" value="LysR_subst-bd"/>
</dbReference>
<comment type="caution">
    <text evidence="6">The sequence shown here is derived from an EMBL/GenBank/DDBJ whole genome shotgun (WGS) entry which is preliminary data.</text>
</comment>
<dbReference type="InterPro" id="IPR036390">
    <property type="entry name" value="WH_DNA-bd_sf"/>
</dbReference>
<dbReference type="InterPro" id="IPR000847">
    <property type="entry name" value="LysR_HTH_N"/>
</dbReference>
<dbReference type="Pfam" id="PF03466">
    <property type="entry name" value="LysR_substrate"/>
    <property type="match status" value="1"/>
</dbReference>
<organism evidence="6 7">
    <name type="scientific">Paeniglutamicibacter antarcticus</name>
    <dbReference type="NCBI Taxonomy" id="494023"/>
    <lineage>
        <taxon>Bacteria</taxon>
        <taxon>Bacillati</taxon>
        <taxon>Actinomycetota</taxon>
        <taxon>Actinomycetes</taxon>
        <taxon>Micrococcales</taxon>
        <taxon>Micrococcaceae</taxon>
        <taxon>Paeniglutamicibacter</taxon>
    </lineage>
</organism>
<protein>
    <submittedName>
        <fullName evidence="6">LysR family transcriptional regulator</fullName>
    </submittedName>
</protein>
<dbReference type="Gene3D" id="3.40.190.10">
    <property type="entry name" value="Periplasmic binding protein-like II"/>
    <property type="match status" value="2"/>
</dbReference>
<name>A0ABP9TG20_9MICC</name>
<evidence type="ECO:0000256" key="3">
    <source>
        <dbReference type="ARBA" id="ARBA00023125"/>
    </source>
</evidence>
<dbReference type="Gene3D" id="1.10.10.10">
    <property type="entry name" value="Winged helix-like DNA-binding domain superfamily/Winged helix DNA-binding domain"/>
    <property type="match status" value="1"/>
</dbReference>
<dbReference type="SUPFAM" id="SSF46785">
    <property type="entry name" value="Winged helix' DNA-binding domain"/>
    <property type="match status" value="1"/>
</dbReference>
<dbReference type="PANTHER" id="PTHR30346:SF29">
    <property type="entry name" value="LYSR SUBSTRATE-BINDING"/>
    <property type="match status" value="1"/>
</dbReference>
<keyword evidence="3" id="KW-0238">DNA-binding</keyword>
<comment type="similarity">
    <text evidence="1">Belongs to the LysR transcriptional regulatory family.</text>
</comment>
<dbReference type="PROSITE" id="PS50931">
    <property type="entry name" value="HTH_LYSR"/>
    <property type="match status" value="1"/>
</dbReference>
<reference evidence="7" key="1">
    <citation type="journal article" date="2019" name="Int. J. Syst. Evol. Microbiol.">
        <title>The Global Catalogue of Microorganisms (GCM) 10K type strain sequencing project: providing services to taxonomists for standard genome sequencing and annotation.</title>
        <authorList>
            <consortium name="The Broad Institute Genomics Platform"/>
            <consortium name="The Broad Institute Genome Sequencing Center for Infectious Disease"/>
            <person name="Wu L."/>
            <person name="Ma J."/>
        </authorList>
    </citation>
    <scope>NUCLEOTIDE SEQUENCE [LARGE SCALE GENOMIC DNA]</scope>
    <source>
        <strain evidence="7">JCM 18952</strain>
    </source>
</reference>
<sequence length="306" mass="34197">MLDVKRLALLRELELRGSIDATARVLGISPSAVSQQLTKLESEVGVVLLEQVGRNIRLTPAAEQLVLRVEEVVAVLERAETELESRRSRIQGVVRFAGFSTFARRYLPEVLRLMEQTHPDVVVEFMQLEPETALDMVASKRVDIAVIDEYSHSPRRADPGIVRTHLMRDQIDVYTPHPVPSLQALAGLHWAFEPAGSDSAQWATRICREFGFEPAVLFESPDPQVHQELVLAGVAAAFLPQMLLESPRVPSLPMSHWTSLPQGVEDEMYRDVYAVCRRGAQLRPEFAGFLKLLGEVTAKQPTHLSP</sequence>
<evidence type="ECO:0000256" key="2">
    <source>
        <dbReference type="ARBA" id="ARBA00023015"/>
    </source>
</evidence>
<evidence type="ECO:0000313" key="7">
    <source>
        <dbReference type="Proteomes" id="UP001501257"/>
    </source>
</evidence>
<dbReference type="EMBL" id="BAABLK010000002">
    <property type="protein sequence ID" value="GAA5225501.1"/>
    <property type="molecule type" value="Genomic_DNA"/>
</dbReference>